<protein>
    <recommendedName>
        <fullName evidence="4">Flp family type IVb pilin</fullName>
    </recommendedName>
</protein>
<name>A0ABQ4PQP1_9GAMM</name>
<keyword evidence="1" id="KW-0472">Membrane</keyword>
<sequence>MTDVITHFKRKNEIIMKNLINKLVSFYHDQRGVTAVEYAIIAVAMSAIVLAVYTNGDLGTAMTDAMSTVSENITGAKTVPTP</sequence>
<accession>A0ABQ4PQP1</accession>
<keyword evidence="3" id="KW-1185">Reference proteome</keyword>
<dbReference type="Proteomes" id="UP000887104">
    <property type="component" value="Unassembled WGS sequence"/>
</dbReference>
<evidence type="ECO:0000313" key="2">
    <source>
        <dbReference type="EMBL" id="GIU51359.1"/>
    </source>
</evidence>
<evidence type="ECO:0000313" key="3">
    <source>
        <dbReference type="Proteomes" id="UP000887104"/>
    </source>
</evidence>
<evidence type="ECO:0008006" key="4">
    <source>
        <dbReference type="Google" id="ProtNLM"/>
    </source>
</evidence>
<gene>
    <name evidence="2" type="ORF">TUM4438_40700</name>
</gene>
<feature type="transmembrane region" description="Helical" evidence="1">
    <location>
        <begin position="35"/>
        <end position="53"/>
    </location>
</feature>
<proteinExistence type="predicted"/>
<dbReference type="EMBL" id="BPEY01000114">
    <property type="protein sequence ID" value="GIU51359.1"/>
    <property type="molecule type" value="Genomic_DNA"/>
</dbReference>
<keyword evidence="1" id="KW-0812">Transmembrane</keyword>
<evidence type="ECO:0000256" key="1">
    <source>
        <dbReference type="SAM" id="Phobius"/>
    </source>
</evidence>
<dbReference type="RefSeq" id="WP_246616263.1">
    <property type="nucleotide sequence ID" value="NZ_BPEY01000114.1"/>
</dbReference>
<reference evidence="2" key="1">
    <citation type="submission" date="2021-05" db="EMBL/GenBank/DDBJ databases">
        <title>Molecular characterization for Shewanella algae harboring chromosomal blaOXA-55-like strains isolated from clinical and environment sample.</title>
        <authorList>
            <person name="Ohama Y."/>
            <person name="Aoki K."/>
            <person name="Harada S."/>
            <person name="Moriya K."/>
            <person name="Ishii Y."/>
            <person name="Tateda K."/>
        </authorList>
    </citation>
    <scope>NUCLEOTIDE SEQUENCE</scope>
    <source>
        <strain evidence="2">JCM 11563</strain>
    </source>
</reference>
<comment type="caution">
    <text evidence="2">The sequence shown here is derived from an EMBL/GenBank/DDBJ whole genome shotgun (WGS) entry which is preliminary data.</text>
</comment>
<organism evidence="2 3">
    <name type="scientific">Shewanella sairae</name>
    <dbReference type="NCBI Taxonomy" id="190310"/>
    <lineage>
        <taxon>Bacteria</taxon>
        <taxon>Pseudomonadati</taxon>
        <taxon>Pseudomonadota</taxon>
        <taxon>Gammaproteobacteria</taxon>
        <taxon>Alteromonadales</taxon>
        <taxon>Shewanellaceae</taxon>
        <taxon>Shewanella</taxon>
    </lineage>
</organism>
<dbReference type="Pfam" id="PF04964">
    <property type="entry name" value="Flp_Fap"/>
    <property type="match status" value="1"/>
</dbReference>
<keyword evidence="1" id="KW-1133">Transmembrane helix</keyword>
<dbReference type="InterPro" id="IPR007047">
    <property type="entry name" value="Flp_Fap"/>
</dbReference>